<dbReference type="PANTHER" id="PTHR12091">
    <property type="entry name" value="MELANIN-CONCENTRATING HORMONE"/>
    <property type="match status" value="1"/>
</dbReference>
<organism evidence="5 6">
    <name type="scientific">Takifugu flavidus</name>
    <name type="common">sansaifugu</name>
    <dbReference type="NCBI Taxonomy" id="433684"/>
    <lineage>
        <taxon>Eukaryota</taxon>
        <taxon>Metazoa</taxon>
        <taxon>Chordata</taxon>
        <taxon>Craniata</taxon>
        <taxon>Vertebrata</taxon>
        <taxon>Euteleostomi</taxon>
        <taxon>Actinopterygii</taxon>
        <taxon>Neopterygii</taxon>
        <taxon>Teleostei</taxon>
        <taxon>Neoteleostei</taxon>
        <taxon>Acanthomorphata</taxon>
        <taxon>Eupercaria</taxon>
        <taxon>Tetraodontiformes</taxon>
        <taxon>Tetradontoidea</taxon>
        <taxon>Tetraodontidae</taxon>
        <taxon>Takifugu</taxon>
    </lineage>
</organism>
<dbReference type="AlphaFoldDB" id="A0A5C6NJH0"/>
<feature type="chain" id="PRO_5022764003" evidence="4">
    <location>
        <begin position="25"/>
        <end position="130"/>
    </location>
</feature>
<name>A0A5C6NJH0_9TELE</name>
<comment type="function">
    <text evidence="1">Plays a role in skin pigmentation by antagonizing the action of melanotropin alpha. Induces melanin concentration within the melanophores. May participate in the control of the hypothalamo-pituitary adrenal gland axis by inhibiting the release of ACTH.</text>
</comment>
<comment type="caution">
    <text evidence="5">The sequence shown here is derived from an EMBL/GenBank/DDBJ whole genome shotgun (WGS) entry which is preliminary data.</text>
</comment>
<dbReference type="GO" id="GO:0030354">
    <property type="term" value="F:melanin-concentrating hormone activity"/>
    <property type="evidence" value="ECO:0007669"/>
    <property type="project" value="InterPro"/>
</dbReference>
<reference evidence="5 6" key="1">
    <citation type="submission" date="2019-04" db="EMBL/GenBank/DDBJ databases">
        <title>Chromosome genome assembly for Takifugu flavidus.</title>
        <authorList>
            <person name="Xiao S."/>
        </authorList>
    </citation>
    <scope>NUCLEOTIDE SEQUENCE [LARGE SCALE GENOMIC DNA]</scope>
    <source>
        <strain evidence="5">HTHZ2018</strain>
        <tissue evidence="5">Muscle</tissue>
    </source>
</reference>
<dbReference type="GO" id="GO:0007268">
    <property type="term" value="P:chemical synaptic transmission"/>
    <property type="evidence" value="ECO:0007669"/>
    <property type="project" value="InterPro"/>
</dbReference>
<accession>A0A5C6NJH0</accession>
<dbReference type="GO" id="GO:0031777">
    <property type="term" value="F:type 1 melanin-concentrating hormone receptor binding"/>
    <property type="evidence" value="ECO:0007669"/>
    <property type="project" value="TreeGrafter"/>
</dbReference>
<dbReference type="GO" id="GO:0007218">
    <property type="term" value="P:neuropeptide signaling pathway"/>
    <property type="evidence" value="ECO:0007669"/>
    <property type="project" value="UniProtKB-KW"/>
</dbReference>
<sequence>MRQSITAVIFAAAFLFECYSMSAALPMGQAEDNSLEQEAFSSLLSEEGLESALDEADLAVASKPRGQRVIVVAGPSLWRTLHNGLYQKRSGSSNQATAHTDAIQELSIPILRRDAMKCMVGRVYRPCWEV</sequence>
<evidence type="ECO:0000256" key="2">
    <source>
        <dbReference type="ARBA" id="ARBA00022729"/>
    </source>
</evidence>
<evidence type="ECO:0000313" key="6">
    <source>
        <dbReference type="Proteomes" id="UP000324091"/>
    </source>
</evidence>
<dbReference type="GO" id="GO:0045202">
    <property type="term" value="C:synapse"/>
    <property type="evidence" value="ECO:0007669"/>
    <property type="project" value="GOC"/>
</dbReference>
<proteinExistence type="predicted"/>
<evidence type="ECO:0000313" key="5">
    <source>
        <dbReference type="EMBL" id="TWW66759.1"/>
    </source>
</evidence>
<evidence type="ECO:0000256" key="4">
    <source>
        <dbReference type="SAM" id="SignalP"/>
    </source>
</evidence>
<dbReference type="PRINTS" id="PR01641">
    <property type="entry name" value="PROMCHFAMILY"/>
</dbReference>
<dbReference type="Proteomes" id="UP000324091">
    <property type="component" value="Chromosome 20"/>
</dbReference>
<gene>
    <name evidence="5" type="ORF">D4764_20G0007910</name>
</gene>
<feature type="signal peptide" evidence="4">
    <location>
        <begin position="1"/>
        <end position="24"/>
    </location>
</feature>
<keyword evidence="3" id="KW-0527">Neuropeptide</keyword>
<dbReference type="EMBL" id="RHFK02000013">
    <property type="protein sequence ID" value="TWW66759.1"/>
    <property type="molecule type" value="Genomic_DNA"/>
</dbReference>
<keyword evidence="6" id="KW-1185">Reference proteome</keyword>
<evidence type="ECO:0000256" key="1">
    <source>
        <dbReference type="ARBA" id="ARBA00002122"/>
    </source>
</evidence>
<protein>
    <submittedName>
        <fullName evidence="5">Pro-MCH Melanin-concentrating hormone</fullName>
    </submittedName>
</protein>
<dbReference type="PANTHER" id="PTHR12091:SF0">
    <property type="entry name" value="PRO-MCH"/>
    <property type="match status" value="1"/>
</dbReference>
<evidence type="ECO:0000256" key="3">
    <source>
        <dbReference type="ARBA" id="ARBA00023320"/>
    </source>
</evidence>
<dbReference type="Pfam" id="PF05824">
    <property type="entry name" value="Pro-MCH"/>
    <property type="match status" value="1"/>
</dbReference>
<keyword evidence="2 4" id="KW-0732">Signal</keyword>
<dbReference type="InterPro" id="IPR005456">
    <property type="entry name" value="Prepro-melanin_conc_hormone"/>
</dbReference>